<evidence type="ECO:0000313" key="3">
    <source>
        <dbReference type="Proteomes" id="UP001222800"/>
    </source>
</evidence>
<feature type="transmembrane region" description="Helical" evidence="1">
    <location>
        <begin position="12"/>
        <end position="31"/>
    </location>
</feature>
<proteinExistence type="predicted"/>
<keyword evidence="1" id="KW-0472">Membrane</keyword>
<name>A0ABY8ECQ8_9FIRM</name>
<feature type="transmembrane region" description="Helical" evidence="1">
    <location>
        <begin position="75"/>
        <end position="100"/>
    </location>
</feature>
<accession>A0ABY8ECQ8</accession>
<gene>
    <name evidence="2" type="ORF">P4S50_01090</name>
</gene>
<feature type="transmembrane region" description="Helical" evidence="1">
    <location>
        <begin position="43"/>
        <end position="66"/>
    </location>
</feature>
<keyword evidence="1" id="KW-0812">Transmembrane</keyword>
<evidence type="ECO:0000313" key="2">
    <source>
        <dbReference type="EMBL" id="WFD10697.1"/>
    </source>
</evidence>
<sequence>MDVFDISKKNKINIIAYLIILSITSISYYLMVSLRVDGYNPSLYKYAYIYFNGFSMLLFTLIMLFWDINYTYINIYLKIIIESLIASLSAVPIILIIFMLGQLNKVNIFIPLIIQSLWGTVILSIKNISNKYKNKNFFIGMFIFITIVLSSVYLFFYTNYANIVLTTIYDKDIPIIFFLNPLINIVGISYSQMIDNQMGYYPVICYLVFWGMVVLIFNILDLKFNKVNSSKEGGQNL</sequence>
<dbReference type="EMBL" id="CP120733">
    <property type="protein sequence ID" value="WFD10697.1"/>
    <property type="molecule type" value="Genomic_DNA"/>
</dbReference>
<dbReference type="RefSeq" id="WP_277732664.1">
    <property type="nucleotide sequence ID" value="NZ_CP120733.1"/>
</dbReference>
<keyword evidence="1" id="KW-1133">Transmembrane helix</keyword>
<dbReference type="Proteomes" id="UP001222800">
    <property type="component" value="Chromosome"/>
</dbReference>
<feature type="transmembrane region" description="Helical" evidence="1">
    <location>
        <begin position="137"/>
        <end position="156"/>
    </location>
</feature>
<protein>
    <submittedName>
        <fullName evidence="2">Uncharacterized protein</fullName>
    </submittedName>
</protein>
<organism evidence="2 3">
    <name type="scientific">Tepidibacter hydrothermalis</name>
    <dbReference type="NCBI Taxonomy" id="3036126"/>
    <lineage>
        <taxon>Bacteria</taxon>
        <taxon>Bacillati</taxon>
        <taxon>Bacillota</taxon>
        <taxon>Clostridia</taxon>
        <taxon>Peptostreptococcales</taxon>
        <taxon>Peptostreptococcaceae</taxon>
        <taxon>Tepidibacter</taxon>
    </lineage>
</organism>
<feature type="transmembrane region" description="Helical" evidence="1">
    <location>
        <begin position="199"/>
        <end position="220"/>
    </location>
</feature>
<keyword evidence="3" id="KW-1185">Reference proteome</keyword>
<evidence type="ECO:0000256" key="1">
    <source>
        <dbReference type="SAM" id="Phobius"/>
    </source>
</evidence>
<feature type="transmembrane region" description="Helical" evidence="1">
    <location>
        <begin position="106"/>
        <end position="125"/>
    </location>
</feature>
<reference evidence="2 3" key="1">
    <citation type="submission" date="2023-03" db="EMBL/GenBank/DDBJ databases">
        <title>Complete genome sequence of Tepidibacter sp. SWIR-1, isolated from a deep-sea hydrothermal vent.</title>
        <authorList>
            <person name="Li X."/>
        </authorList>
    </citation>
    <scope>NUCLEOTIDE SEQUENCE [LARGE SCALE GENOMIC DNA]</scope>
    <source>
        <strain evidence="2 3">SWIR-1</strain>
    </source>
</reference>